<dbReference type="Gene3D" id="2.60.40.10">
    <property type="entry name" value="Immunoglobulins"/>
    <property type="match status" value="1"/>
</dbReference>
<dbReference type="Pfam" id="PF17963">
    <property type="entry name" value="Big_9"/>
    <property type="match status" value="1"/>
</dbReference>
<protein>
    <submittedName>
        <fullName evidence="2">Uncharacterized protein</fullName>
    </submittedName>
</protein>
<gene>
    <name evidence="2" type="ORF">PL2TA16_02422</name>
</gene>
<dbReference type="EMBL" id="AUSV01000021">
    <property type="protein sequence ID" value="ESP94172.1"/>
    <property type="molecule type" value="Genomic_DNA"/>
</dbReference>
<name>V4JGT8_PSEL2</name>
<dbReference type="SUPFAM" id="SSF55486">
    <property type="entry name" value="Metalloproteases ('zincins'), catalytic domain"/>
    <property type="match status" value="1"/>
</dbReference>
<accession>V4JGT8</accession>
<dbReference type="InterPro" id="IPR013783">
    <property type="entry name" value="Ig-like_fold"/>
</dbReference>
<feature type="compositionally biased region" description="Basic residues" evidence="1">
    <location>
        <begin position="183"/>
        <end position="194"/>
    </location>
</feature>
<reference evidence="2 3" key="1">
    <citation type="submission" date="2013-07" db="EMBL/GenBank/DDBJ databases">
        <title>Draft genome sequence of Pseudoalteromonas luteoviolacea 2ta16.</title>
        <authorList>
            <person name="Allen E.E."/>
            <person name="Azam F."/>
            <person name="Podell S."/>
        </authorList>
    </citation>
    <scope>NUCLEOTIDE SEQUENCE [LARGE SCALE GENOMIC DNA]</scope>
    <source>
        <strain evidence="2 3">2ta16</strain>
    </source>
</reference>
<organism evidence="2 3">
    <name type="scientific">Pseudoalteromonas luteoviolacea (strain 2ta16)</name>
    <dbReference type="NCBI Taxonomy" id="1353533"/>
    <lineage>
        <taxon>Bacteria</taxon>
        <taxon>Pseudomonadati</taxon>
        <taxon>Pseudomonadota</taxon>
        <taxon>Gammaproteobacteria</taxon>
        <taxon>Alteromonadales</taxon>
        <taxon>Pseudoalteromonadaceae</taxon>
        <taxon>Pseudoalteromonas</taxon>
    </lineage>
</organism>
<comment type="caution">
    <text evidence="2">The sequence shown here is derived from an EMBL/GenBank/DDBJ whole genome shotgun (WGS) entry which is preliminary data.</text>
</comment>
<feature type="region of interest" description="Disordered" evidence="1">
    <location>
        <begin position="183"/>
        <end position="209"/>
    </location>
</feature>
<dbReference type="Gene3D" id="2.60.40.2810">
    <property type="match status" value="1"/>
</dbReference>
<evidence type="ECO:0000256" key="1">
    <source>
        <dbReference type="SAM" id="MobiDB-lite"/>
    </source>
</evidence>
<proteinExistence type="predicted"/>
<feature type="compositionally biased region" description="Basic and acidic residues" evidence="1">
    <location>
        <begin position="195"/>
        <end position="205"/>
    </location>
</feature>
<sequence length="878" mass="94263">MRFMSKPSFCDYAVLNNDKNLERLMLKSFLIFFVVLLVSFSAESKTALWSTPQHKSMSAQSDGLKRAYLDTAKLSDLLAEEGTIQIQLPSPSGELLLFNLTPYSVMAKSLAQKYPEIKTYIGVQVNNPAVKGTFDYSPNGFFGVYDLAGQRVFIEPQMRELTSAKALYRVYYKYAIASHSRHSDHRLQAPRKHNKSFEHRTHRVDTPSLNTPITNDLKYRLAIATTGEYAQFHGGTKSSVMAALVTLVNRVNQVYMRDLSTSFELVADNDELIFLDASSDPFANESSDIDQITTVIDARVGASGYDIGHLVGTGAGGLAGFGVACSEAKAEGITGNPQPINDAFAIDYVAHEIGHQLGADHTFNGQLGACESSNHVADSAFEPGSGSTIMGYTGICEAQNLQANSDPYFHIRSIEQMSTYTRQGGGSACGVRNAKANQMPTVNAGDNYTIPARTPFKLTGSATDADGDTLTYSWQQYDLGSATNSPQEDATDRGTGPLFRVFNPTESRSRVFPKMSDVLSGSVSYGEALPTTSRTLNFRLLVRDGTGNIADDAMTVTVIGNQQGFAVQDPSDSTEWTLGTQTVRWHTADTQNAPVSCGSVDILLSLDGGETFPTLIADDVTNDGEHDVVLSGLATSSFGKVKIMCSNNVFFAVNSGNIQIQGSTEPVAPNISEQETLEVAEDTSITLSISNFKYQGGFNAESLTVSNGDNYTVSGLTVTPAANFNGTLTVPITATRGTLTSETFNATITVTAVNDAPTAQNDSFTVNVNSQSNLLNVLNNDSDIDGDGLSIGTVNYQGTGNVSVSNNQLSYTPATDFSGTEQLSYVVRDASGAESTAQVTITVSVPPSTDSGSSGGFFYLIWVMMALSTLRVVSRREN</sequence>
<dbReference type="Pfam" id="PF13583">
    <property type="entry name" value="Reprolysin_4"/>
    <property type="match status" value="1"/>
</dbReference>
<dbReference type="AlphaFoldDB" id="V4JGT8"/>
<evidence type="ECO:0000313" key="3">
    <source>
        <dbReference type="Proteomes" id="UP000017820"/>
    </source>
</evidence>
<dbReference type="Proteomes" id="UP000017820">
    <property type="component" value="Unassembled WGS sequence"/>
</dbReference>
<dbReference type="InterPro" id="IPR024079">
    <property type="entry name" value="MetalloPept_cat_dom_sf"/>
</dbReference>
<dbReference type="PATRIC" id="fig|1353533.3.peg.1466"/>
<dbReference type="Gene3D" id="3.40.390.10">
    <property type="entry name" value="Collagenase (Catalytic Domain)"/>
    <property type="match status" value="1"/>
</dbReference>
<dbReference type="GO" id="GO:0008237">
    <property type="term" value="F:metallopeptidase activity"/>
    <property type="evidence" value="ECO:0007669"/>
    <property type="project" value="InterPro"/>
</dbReference>
<evidence type="ECO:0000313" key="2">
    <source>
        <dbReference type="EMBL" id="ESP94172.1"/>
    </source>
</evidence>